<keyword evidence="1" id="KW-0812">Transmembrane</keyword>
<feature type="transmembrane region" description="Helical" evidence="1">
    <location>
        <begin position="379"/>
        <end position="401"/>
    </location>
</feature>
<dbReference type="AlphaFoldDB" id="A0A836HNZ8"/>
<comment type="caution">
    <text evidence="2">The sequence shown here is derived from an EMBL/GenBank/DDBJ whole genome shotgun (WGS) entry which is preliminary data.</text>
</comment>
<dbReference type="EMBL" id="JAFJZO010000032">
    <property type="protein sequence ID" value="KAG5496319.1"/>
    <property type="molecule type" value="Genomic_DNA"/>
</dbReference>
<gene>
    <name evidence="2" type="ORF">JKF63_02621</name>
</gene>
<protein>
    <recommendedName>
        <fullName evidence="4">GPI transamidase component Tta1</fullName>
    </recommendedName>
</protein>
<dbReference type="GeneID" id="94288722"/>
<dbReference type="KEGG" id="phet:94288722"/>
<evidence type="ECO:0008006" key="4">
    <source>
        <dbReference type="Google" id="ProtNLM"/>
    </source>
</evidence>
<evidence type="ECO:0000313" key="3">
    <source>
        <dbReference type="Proteomes" id="UP000674318"/>
    </source>
</evidence>
<sequence length="424" mass="46215">MAKSPIKSKSVAATPCDTWRRNSTKSFLALNAFIFLVFISVHWMTLSLGRSKLPLDGVLTALEANCSAQAGSPTLTSARLLPEYYGLGVWVDSPALLPGVHAALTLMKERLTDSRDTAAATAPLPRNVFSSFVRLESRMRDQRVAGLAQEARNNASPIQKRAADELKHLANQQQLGLPTLKHVFLPEVGQDVELLGLSLFSVPVFALPQDAASRVQCFLAGVKHAYCVFPVEEPDASGVNSEGADTVGATATNFTAAPRTPLSYRLQAASLEAEVRAALLSVVAQQIELASFKPADVAVWRQSRERMACLYTIASVKSTMRILAANTLMSIPHSTKKMLDDLERHVHSLSFLRAARAADSLLFHPSLSPQLYIPWDHALLSQLLVLLPALICMLLAVRFTLDDRQSDRVRAKAIAEAASEKKEQ</sequence>
<accession>A0A836HNZ8</accession>
<name>A0A836HNZ8_9TRYP</name>
<proteinExistence type="predicted"/>
<dbReference type="Proteomes" id="UP000674318">
    <property type="component" value="Chromosome 32"/>
</dbReference>
<organism evidence="2 3">
    <name type="scientific">Porcisia hertigi</name>
    <dbReference type="NCBI Taxonomy" id="2761500"/>
    <lineage>
        <taxon>Eukaryota</taxon>
        <taxon>Discoba</taxon>
        <taxon>Euglenozoa</taxon>
        <taxon>Kinetoplastea</taxon>
        <taxon>Metakinetoplastina</taxon>
        <taxon>Trypanosomatida</taxon>
        <taxon>Trypanosomatidae</taxon>
        <taxon>Leishmaniinae</taxon>
        <taxon>Porcisia</taxon>
    </lineage>
</organism>
<evidence type="ECO:0000313" key="2">
    <source>
        <dbReference type="EMBL" id="KAG5496319.1"/>
    </source>
</evidence>
<keyword evidence="1" id="KW-1133">Transmembrane helix</keyword>
<reference evidence="2 3" key="1">
    <citation type="submission" date="2021-02" db="EMBL/GenBank/DDBJ databases">
        <title>Porcisia hertigi Genome sequencing and assembly.</title>
        <authorList>
            <person name="Almutairi H."/>
            <person name="Gatherer D."/>
        </authorList>
    </citation>
    <scope>NUCLEOTIDE SEQUENCE [LARGE SCALE GENOMIC DNA]</scope>
    <source>
        <strain evidence="2 3">C119</strain>
    </source>
</reference>
<evidence type="ECO:0000256" key="1">
    <source>
        <dbReference type="SAM" id="Phobius"/>
    </source>
</evidence>
<feature type="transmembrane region" description="Helical" evidence="1">
    <location>
        <begin position="27"/>
        <end position="46"/>
    </location>
</feature>
<dbReference type="RefSeq" id="XP_067754802.1">
    <property type="nucleotide sequence ID" value="XM_067898645.1"/>
</dbReference>
<keyword evidence="3" id="KW-1185">Reference proteome</keyword>
<dbReference type="OrthoDB" id="247334at2759"/>
<keyword evidence="1" id="KW-0472">Membrane</keyword>